<organism evidence="1 2">
    <name type="scientific">Liparis tanakae</name>
    <name type="common">Tanaka's snailfish</name>
    <dbReference type="NCBI Taxonomy" id="230148"/>
    <lineage>
        <taxon>Eukaryota</taxon>
        <taxon>Metazoa</taxon>
        <taxon>Chordata</taxon>
        <taxon>Craniata</taxon>
        <taxon>Vertebrata</taxon>
        <taxon>Euteleostomi</taxon>
        <taxon>Actinopterygii</taxon>
        <taxon>Neopterygii</taxon>
        <taxon>Teleostei</taxon>
        <taxon>Neoteleostei</taxon>
        <taxon>Acanthomorphata</taxon>
        <taxon>Eupercaria</taxon>
        <taxon>Perciformes</taxon>
        <taxon>Cottioidei</taxon>
        <taxon>Cottales</taxon>
        <taxon>Liparidae</taxon>
        <taxon>Liparis</taxon>
    </lineage>
</organism>
<evidence type="ECO:0000313" key="2">
    <source>
        <dbReference type="Proteomes" id="UP000314294"/>
    </source>
</evidence>
<sequence>MTSSFALRCTKLRTSRAKSVARLATKEPSSISSGIEYRVMERAHPHSAVNEKTAAIRRVRTGAVARAIVAQQQQLPQLQLTLGKSDSRLDGLPFSLRTATMTMIATRNVKEMAPRDTIKYRVKLEL</sequence>
<proteinExistence type="predicted"/>
<dbReference type="EMBL" id="SRLO01000013">
    <property type="protein sequence ID" value="TNN86739.1"/>
    <property type="molecule type" value="Genomic_DNA"/>
</dbReference>
<dbReference type="Proteomes" id="UP000314294">
    <property type="component" value="Unassembled WGS sequence"/>
</dbReference>
<accession>A0A4Z2J970</accession>
<reference evidence="1 2" key="1">
    <citation type="submission" date="2019-03" db="EMBL/GenBank/DDBJ databases">
        <title>First draft genome of Liparis tanakae, snailfish: a comprehensive survey of snailfish specific genes.</title>
        <authorList>
            <person name="Kim W."/>
            <person name="Song I."/>
            <person name="Jeong J.-H."/>
            <person name="Kim D."/>
            <person name="Kim S."/>
            <person name="Ryu S."/>
            <person name="Song J.Y."/>
            <person name="Lee S.K."/>
        </authorList>
    </citation>
    <scope>NUCLEOTIDE SEQUENCE [LARGE SCALE GENOMIC DNA]</scope>
    <source>
        <tissue evidence="1">Muscle</tissue>
    </source>
</reference>
<dbReference type="OrthoDB" id="10565513at2759"/>
<keyword evidence="2" id="KW-1185">Reference proteome</keyword>
<comment type="caution">
    <text evidence="1">The sequence shown here is derived from an EMBL/GenBank/DDBJ whole genome shotgun (WGS) entry which is preliminary data.</text>
</comment>
<gene>
    <name evidence="1" type="ORF">EYF80_002922</name>
</gene>
<name>A0A4Z2J970_9TELE</name>
<evidence type="ECO:0000313" key="1">
    <source>
        <dbReference type="EMBL" id="TNN86739.1"/>
    </source>
</evidence>
<dbReference type="AlphaFoldDB" id="A0A4Z2J970"/>
<protein>
    <submittedName>
        <fullName evidence="1">Uncharacterized protein</fullName>
    </submittedName>
</protein>